<name>J9D3C5_EDHAE</name>
<reference evidence="3" key="2">
    <citation type="submission" date="2015-07" db="EMBL/GenBank/DDBJ databases">
        <title>Contrasting host-pathogen interactions and genome evolution in two generalist and specialist microsporidian pathogens of mosquitoes.</title>
        <authorList>
            <consortium name="The Broad Institute Genomics Platform"/>
            <consortium name="The Broad Institute Genome Sequencing Center for Infectious Disease"/>
            <person name="Cuomo C.A."/>
            <person name="Sanscrainte N.D."/>
            <person name="Goldberg J.M."/>
            <person name="Heiman D."/>
            <person name="Young S."/>
            <person name="Zeng Q."/>
            <person name="Becnel J.J."/>
            <person name="Birren B.W."/>
        </authorList>
    </citation>
    <scope>NUCLEOTIDE SEQUENCE [LARGE SCALE GENOMIC DNA]</scope>
    <source>
        <strain evidence="3">USNM 41457</strain>
    </source>
</reference>
<gene>
    <name evidence="2" type="ORF">EDEG_03221</name>
</gene>
<feature type="region of interest" description="Disordered" evidence="1">
    <location>
        <begin position="1"/>
        <end position="123"/>
    </location>
</feature>
<feature type="compositionally biased region" description="Basic and acidic residues" evidence="1">
    <location>
        <begin position="90"/>
        <end position="105"/>
    </location>
</feature>
<evidence type="ECO:0000256" key="1">
    <source>
        <dbReference type="SAM" id="MobiDB-lite"/>
    </source>
</evidence>
<dbReference type="AlphaFoldDB" id="J9D3C5"/>
<evidence type="ECO:0000313" key="2">
    <source>
        <dbReference type="EMBL" id="EJW02346.1"/>
    </source>
</evidence>
<feature type="compositionally biased region" description="Polar residues" evidence="1">
    <location>
        <begin position="36"/>
        <end position="47"/>
    </location>
</feature>
<dbReference type="Proteomes" id="UP000003163">
    <property type="component" value="Unassembled WGS sequence"/>
</dbReference>
<protein>
    <submittedName>
        <fullName evidence="2">Uncharacterized protein</fullName>
    </submittedName>
</protein>
<evidence type="ECO:0000313" key="3">
    <source>
        <dbReference type="Proteomes" id="UP000003163"/>
    </source>
</evidence>
<feature type="compositionally biased region" description="Basic and acidic residues" evidence="1">
    <location>
        <begin position="1"/>
        <end position="22"/>
    </location>
</feature>
<dbReference type="VEuPathDB" id="MicrosporidiaDB:EDEG_03221"/>
<dbReference type="HOGENOM" id="CLU_2015234_0_0_1"/>
<sequence>MENKDGKADPTEQKNEIQPENKKKMKGRPAGVKKPVSNSPMPTSTRASAILARKNYELYESRSKRKPRKNAEEKSVKVSVKSKVKPNGKGAKEVADEVKVEDVKKNQKAVSKNNTIKSTSKRK</sequence>
<keyword evidence="3" id="KW-1185">Reference proteome</keyword>
<accession>J9D3C5</accession>
<feature type="compositionally biased region" description="Polar residues" evidence="1">
    <location>
        <begin position="108"/>
        <end position="123"/>
    </location>
</feature>
<reference evidence="2 3" key="1">
    <citation type="submission" date="2011-08" db="EMBL/GenBank/DDBJ databases">
        <authorList>
            <person name="Liu Z.J."/>
            <person name="Shi F.L."/>
            <person name="Lu J.Q."/>
            <person name="Li M."/>
            <person name="Wang Z.L."/>
        </authorList>
    </citation>
    <scope>NUCLEOTIDE SEQUENCE [LARGE SCALE GENOMIC DNA]</scope>
    <source>
        <strain evidence="2 3">USNM 41457</strain>
    </source>
</reference>
<proteinExistence type="predicted"/>
<dbReference type="EMBL" id="AFBI03000076">
    <property type="protein sequence ID" value="EJW02346.1"/>
    <property type="molecule type" value="Genomic_DNA"/>
</dbReference>
<organism evidence="2 3">
    <name type="scientific">Edhazardia aedis (strain USNM 41457)</name>
    <name type="common">Microsporidian parasite</name>
    <dbReference type="NCBI Taxonomy" id="1003232"/>
    <lineage>
        <taxon>Eukaryota</taxon>
        <taxon>Fungi</taxon>
        <taxon>Fungi incertae sedis</taxon>
        <taxon>Microsporidia</taxon>
        <taxon>Edhazardia</taxon>
    </lineage>
</organism>
<comment type="caution">
    <text evidence="2">The sequence shown here is derived from an EMBL/GenBank/DDBJ whole genome shotgun (WGS) entry which is preliminary data.</text>
</comment>
<dbReference type="InParanoid" id="J9D3C5"/>